<evidence type="ECO:0000313" key="2">
    <source>
        <dbReference type="Proteomes" id="UP000708208"/>
    </source>
</evidence>
<evidence type="ECO:0000313" key="1">
    <source>
        <dbReference type="EMBL" id="CAG7830526.1"/>
    </source>
</evidence>
<proteinExistence type="predicted"/>
<accession>A0A8J2LY64</accession>
<name>A0A8J2LY64_9HEXA</name>
<keyword evidence="2" id="KW-1185">Reference proteome</keyword>
<protein>
    <submittedName>
        <fullName evidence="1">Uncharacterized protein</fullName>
    </submittedName>
</protein>
<organism evidence="1 2">
    <name type="scientific">Allacma fusca</name>
    <dbReference type="NCBI Taxonomy" id="39272"/>
    <lineage>
        <taxon>Eukaryota</taxon>
        <taxon>Metazoa</taxon>
        <taxon>Ecdysozoa</taxon>
        <taxon>Arthropoda</taxon>
        <taxon>Hexapoda</taxon>
        <taxon>Collembola</taxon>
        <taxon>Symphypleona</taxon>
        <taxon>Sminthuridae</taxon>
        <taxon>Allacma</taxon>
    </lineage>
</organism>
<dbReference type="Proteomes" id="UP000708208">
    <property type="component" value="Unassembled WGS sequence"/>
</dbReference>
<sequence>MWGSLQKVTMEIGVL</sequence>
<reference evidence="1" key="1">
    <citation type="submission" date="2021-06" db="EMBL/GenBank/DDBJ databases">
        <authorList>
            <person name="Hodson N. C."/>
            <person name="Mongue J. A."/>
            <person name="Jaron S. K."/>
        </authorList>
    </citation>
    <scope>NUCLEOTIDE SEQUENCE</scope>
</reference>
<feature type="non-terminal residue" evidence="1">
    <location>
        <position position="15"/>
    </location>
</feature>
<comment type="caution">
    <text evidence="1">The sequence shown here is derived from an EMBL/GenBank/DDBJ whole genome shotgun (WGS) entry which is preliminary data.</text>
</comment>
<dbReference type="EMBL" id="CAJVCH010556328">
    <property type="protein sequence ID" value="CAG7830526.1"/>
    <property type="molecule type" value="Genomic_DNA"/>
</dbReference>
<gene>
    <name evidence="1" type="ORF">AFUS01_LOCUS40324</name>
</gene>